<evidence type="ECO:0000313" key="2">
    <source>
        <dbReference type="Proteomes" id="UP000039046"/>
    </source>
</evidence>
<reference evidence="1 2" key="1">
    <citation type="journal article" date="2015" name="Genome Announc.">
        <title>Draft Genome Sequence and Gene Annotation of the Entomopathogenic Fungus Verticillium hemipterigenum.</title>
        <authorList>
            <person name="Horn F."/>
            <person name="Habel A."/>
            <person name="Scharf D.H."/>
            <person name="Dworschak J."/>
            <person name="Brakhage A.A."/>
            <person name="Guthke R."/>
            <person name="Hertweck C."/>
            <person name="Linde J."/>
        </authorList>
    </citation>
    <scope>NUCLEOTIDE SEQUENCE [LARGE SCALE GENOMIC DNA]</scope>
</reference>
<keyword evidence="2" id="KW-1185">Reference proteome</keyword>
<dbReference type="HOGENOM" id="CLU_024460_0_0_1"/>
<protein>
    <submittedName>
        <fullName evidence="1">Uncharacterized protein</fullName>
    </submittedName>
</protein>
<dbReference type="AlphaFoldDB" id="A0A0A1TFT5"/>
<gene>
    <name evidence="1" type="ORF">VHEMI04956</name>
</gene>
<organism evidence="1 2">
    <name type="scientific">[Torrubiella] hemipterigena</name>
    <dbReference type="NCBI Taxonomy" id="1531966"/>
    <lineage>
        <taxon>Eukaryota</taxon>
        <taxon>Fungi</taxon>
        <taxon>Dikarya</taxon>
        <taxon>Ascomycota</taxon>
        <taxon>Pezizomycotina</taxon>
        <taxon>Sordariomycetes</taxon>
        <taxon>Hypocreomycetidae</taxon>
        <taxon>Hypocreales</taxon>
        <taxon>Clavicipitaceae</taxon>
        <taxon>Clavicipitaceae incertae sedis</taxon>
        <taxon>'Torrubiella' clade</taxon>
    </lineage>
</organism>
<name>A0A0A1TFT5_9HYPO</name>
<dbReference type="EMBL" id="CDHN01000002">
    <property type="protein sequence ID" value="CEJ89008.1"/>
    <property type="molecule type" value="Genomic_DNA"/>
</dbReference>
<dbReference type="OrthoDB" id="3029470at2759"/>
<dbReference type="Proteomes" id="UP000039046">
    <property type="component" value="Unassembled WGS sequence"/>
</dbReference>
<accession>A0A0A1TFT5</accession>
<sequence length="496" mass="56636">MSTSGYPSHPLMDIGDSLVVPGNPPRDDGNLDWERCAKLHNFLVAVGWMAAMGKQTGDLDELMQPDKFNWFQVHHRENMWSNAYWDHSSMDRQLVDFLEAIIVPVGRDHPFFFHWAAGMPTPSEIHDHYIIQHFDDYTKQDKSAITLLYTMTLDMSREGVGIVYNRNIRKVAFVPTIFHSDLVTPASEHPERWFPLEFLLTHWIKLHVYEKITVGPPKSLRHRIHDVWRIQPYSSFQVENTIGAFERLVMAIDSRLPSEPRSPTVRKKYLLNDDDLDAAGAPGKCFVREFLTGAPVPRFKCIAPGLVVPHDRWAFISQQRFTRLAYEQYPETGHIIIPPLLIFADKDGGTVDFSGGYKGYSPNPFPKEMHLDPSDQSTLAGLYSESVVLNSSDMAEEGFRLLMPFQFDSSYTGARLSDGALLPVGSVADLFQHGDFPLGGMARAQRMERLFDWWRHLIEEGIWTVGDDGVEGSMDTFRDADRGKWKDYMIPLDTEV</sequence>
<proteinExistence type="predicted"/>
<dbReference type="STRING" id="1531966.A0A0A1TFT5"/>
<evidence type="ECO:0000313" key="1">
    <source>
        <dbReference type="EMBL" id="CEJ89008.1"/>
    </source>
</evidence>